<dbReference type="EMBL" id="BOQN01000052">
    <property type="protein sequence ID" value="GIM92283.1"/>
    <property type="molecule type" value="Genomic_DNA"/>
</dbReference>
<dbReference type="AlphaFoldDB" id="A0A919W631"/>
<evidence type="ECO:0000313" key="2">
    <source>
        <dbReference type="EMBL" id="GIM92283.1"/>
    </source>
</evidence>
<reference evidence="2 3" key="1">
    <citation type="submission" date="2021-03" db="EMBL/GenBank/DDBJ databases">
        <title>Whole genome shotgun sequence of Actinoplanes toevensis NBRC 105298.</title>
        <authorList>
            <person name="Komaki H."/>
            <person name="Tamura T."/>
        </authorList>
    </citation>
    <scope>NUCLEOTIDE SEQUENCE [LARGE SCALE GENOMIC DNA]</scope>
    <source>
        <strain evidence="2 3">NBRC 105298</strain>
    </source>
</reference>
<organism evidence="2 3">
    <name type="scientific">Paractinoplanes toevensis</name>
    <dbReference type="NCBI Taxonomy" id="571911"/>
    <lineage>
        <taxon>Bacteria</taxon>
        <taxon>Bacillati</taxon>
        <taxon>Actinomycetota</taxon>
        <taxon>Actinomycetes</taxon>
        <taxon>Micromonosporales</taxon>
        <taxon>Micromonosporaceae</taxon>
        <taxon>Paractinoplanes</taxon>
    </lineage>
</organism>
<dbReference type="Proteomes" id="UP000677082">
    <property type="component" value="Unassembled WGS sequence"/>
</dbReference>
<evidence type="ECO:0000313" key="3">
    <source>
        <dbReference type="Proteomes" id="UP000677082"/>
    </source>
</evidence>
<accession>A0A919W631</accession>
<feature type="region of interest" description="Disordered" evidence="1">
    <location>
        <begin position="47"/>
        <end position="70"/>
    </location>
</feature>
<comment type="caution">
    <text evidence="2">The sequence shown here is derived from an EMBL/GenBank/DDBJ whole genome shotgun (WGS) entry which is preliminary data.</text>
</comment>
<gene>
    <name evidence="2" type="ORF">Ato02nite_040760</name>
</gene>
<name>A0A919W631_9ACTN</name>
<protein>
    <submittedName>
        <fullName evidence="2">Uncharacterized protein</fullName>
    </submittedName>
</protein>
<proteinExistence type="predicted"/>
<evidence type="ECO:0000256" key="1">
    <source>
        <dbReference type="SAM" id="MobiDB-lite"/>
    </source>
</evidence>
<sequence>MTPSIAFSSKYARSAAIVAVHCPVTGVATAGGAVSVGTLPVLWSYPQSSQKRDAPARGAPQWGHGGEAAAGAAAGGAAAGIDAVPPIFAPHSSQKSSVPDACPFGQV</sequence>
<keyword evidence="3" id="KW-1185">Reference proteome</keyword>